<feature type="compositionally biased region" description="Polar residues" evidence="7">
    <location>
        <begin position="358"/>
        <end position="422"/>
    </location>
</feature>
<keyword evidence="2" id="KW-0227">DNA damage</keyword>
<dbReference type="Pfam" id="PF16589">
    <property type="entry name" value="BRCT_2"/>
    <property type="match status" value="1"/>
</dbReference>
<proteinExistence type="predicted"/>
<dbReference type="InterPro" id="IPR001357">
    <property type="entry name" value="BRCT_dom"/>
</dbReference>
<dbReference type="InterPro" id="IPR036420">
    <property type="entry name" value="BRCT_dom_sf"/>
</dbReference>
<evidence type="ECO:0000256" key="2">
    <source>
        <dbReference type="ARBA" id="ARBA00022763"/>
    </source>
</evidence>
<feature type="compositionally biased region" description="Low complexity" evidence="7">
    <location>
        <begin position="423"/>
        <end position="434"/>
    </location>
</feature>
<feature type="compositionally biased region" description="Polar residues" evidence="7">
    <location>
        <begin position="866"/>
        <end position="889"/>
    </location>
</feature>
<gene>
    <name evidence="9" type="ORF">ODALV1_LOCUS418</name>
</gene>
<reference evidence="9 10" key="1">
    <citation type="submission" date="2024-08" db="EMBL/GenBank/DDBJ databases">
        <authorList>
            <person name="Cucini C."/>
            <person name="Frati F."/>
        </authorList>
    </citation>
    <scope>NUCLEOTIDE SEQUENCE [LARGE SCALE GENOMIC DNA]</scope>
</reference>
<evidence type="ECO:0000256" key="5">
    <source>
        <dbReference type="ARBA" id="ARBA00030146"/>
    </source>
</evidence>
<dbReference type="Pfam" id="PF12738">
    <property type="entry name" value="PTCB-BRCT"/>
    <property type="match status" value="2"/>
</dbReference>
<dbReference type="CDD" id="cd17710">
    <property type="entry name" value="BRCT_PAXIP1_rpt2"/>
    <property type="match status" value="1"/>
</dbReference>
<dbReference type="PROSITE" id="PS50172">
    <property type="entry name" value="BRCT"/>
    <property type="match status" value="5"/>
</dbReference>
<dbReference type="SMART" id="SM00292">
    <property type="entry name" value="BRCT"/>
    <property type="match status" value="6"/>
</dbReference>
<evidence type="ECO:0000256" key="4">
    <source>
        <dbReference type="ARBA" id="ARBA00023858"/>
    </source>
</evidence>
<feature type="compositionally biased region" description="Low complexity" evidence="7">
    <location>
        <begin position="685"/>
        <end position="709"/>
    </location>
</feature>
<feature type="region of interest" description="Disordered" evidence="7">
    <location>
        <begin position="822"/>
        <end position="889"/>
    </location>
</feature>
<comment type="caution">
    <text evidence="9">The sequence shown here is derived from an EMBL/GenBank/DDBJ whole genome shotgun (WGS) entry which is preliminary data.</text>
</comment>
<keyword evidence="3" id="KW-0539">Nucleus</keyword>
<feature type="compositionally biased region" description="Polar residues" evidence="7">
    <location>
        <begin position="654"/>
        <end position="673"/>
    </location>
</feature>
<dbReference type="Pfam" id="PF00533">
    <property type="entry name" value="BRCT"/>
    <property type="match status" value="1"/>
</dbReference>
<feature type="compositionally biased region" description="Low complexity" evidence="7">
    <location>
        <begin position="720"/>
        <end position="761"/>
    </location>
</feature>
<feature type="coiled-coil region" evidence="6">
    <location>
        <begin position="1369"/>
        <end position="1399"/>
    </location>
</feature>
<keyword evidence="10" id="KW-1185">Reference proteome</keyword>
<evidence type="ECO:0000256" key="1">
    <source>
        <dbReference type="ARBA" id="ARBA00004123"/>
    </source>
</evidence>
<comment type="subcellular location">
    <subcellularLocation>
        <location evidence="1">Nucleus</location>
    </subcellularLocation>
</comment>
<accession>A0ABP1PJ75</accession>
<sequence length="1656" mass="186736">MVVEHHRDEGGSQLTVDGWKYSFFQKSPVQFPCLYPIAFLNGKMDKIPFPLDSLDDAELESLPKIFGDVKYCVEGNVDYKILKILDNGGAKHLNYATLSATHMIVGEGANEVKLNEAEEVFDMPTLQERWVVYSAKSGKLLPYHGFEAQPKKLFSSIVICTSGIKGEDLKTLWGLVTFHGGRFQKHLTQKTTHLFANTSEGVKYQAAKKNGIKVVCVDWASDCIKGGSLLNEQKYDPELLITKVESVATTDTNVTQQTAIGTPAQSRQPKVTQTGAVRAQTTTTNQTILQVQLSGNQSVNGPRVIREMAIRQPTPQQKMLIQQKQIQGGPTQVKAHQPLMVNTELEQAPKVPLLQLKSGPNVTTTTTQPAFTKSQVKPQSIKSTGQAQPPVQLQTLQRKPPISEQSQLPTQKSPGPQRSQMLQQQANVQQEPQPQLLQQPSPQIVQLPQPQPIQQLPPHSVQQKPPQPSQLPQLLQQQSQNQNQQHQPQLQLQQAPQFQHQQQPQVQQTQQQQATQIQQQIQIQQQSTLVQHTQTVMVQQQPGQVNQQQVQQQQQTQQHSVVLSQHQSVLQCQLQPQTQLQHQQLQQNMVLQNHQQQLLQHIQHHPNMQQPGSHPPTQGGIQGHQIILQQSAMQLQRQPPTQQGIPLHIHQKQRQQGIPQEQSLQKPQMTQFHQGGPLHQHEGMQFQHNQQLQQQLQNHQQLQGQPQQFVMPHQSKTLPQQLQSTSQHNQQIMKQQQIQAQGTIRPPQLSQQGQPQQGKQGRFQILQPKNRLQMKMDIPPKQSHQQVQQLTSSTPMQANPQKVFHQQEPHVQRSVAQTVKPPFPHSVQQQRPPSMMLSRQPLAQPQKSHPPIPPRQIGQPRHPSQPGLQTLPAQVGQKSSTQPVGQKPDFNQWSQQQQLEIFRQIQMDPNIKAKWNQMDHQQRALLIGKLVQRHREDQLRNQVMMRHQNQQTATQYQAKVQSQGQPITRQVASTSTDVQQVITGPNGQQHIMGTDGPILVQSHIPQAAQSPIQEPDKQMNLPPGNPAPQVAIIQDPPQLPGQQQSGTLWVSGNPPQRLGSPPQTTQFPLGIPQSSPEQQRSPGQPVCNVRQSPPVGQVASVRPGALAPSTAPYVNSYDAVGGTLTQPTSHVAISPALTPFYGYEPSFKAPPNGFLIGCVFWAAQPAGAFNWHHCVLFYGGEVLTEYNQSRVTHVICKNQKFPEFQQVLRHGKRLVTMHWLSDTCSRKVMAPPFYPMHLPLPFNDDNLPLKGQAFSQTGFEGEDRERVVKMLVLLGANYTPYFTKLNKGLVAGRTEGAKFSKAREWKTAVVNIQFLNELLLGNVSCIQEMMHAPKFQQYCVEQPFRFDINIAPHLMAAWKTPIRIPNVMVEKFKRTKRNLERTEEDLERVKQMKMAEDEVLQISYLDDLPPPPPMDGKEEENTKPDVETQPLPVIMFSGFSDKFKTLATDKVKSLGARITNDVKDATHLVIWEICTYKLYSALCRVKHIVSAAWVRDSYKANRFVDETAYTPSIPGFENFHKVPISDILKKPDRHILFKGMTFYLTPGLIGALKSGLEVIIEAAGGQVDRTNNSMADVKSKAKRNPRKYFIITNLDDFEYFSEFFYNKSNKTLSIFTAMFIYTCIVDQKVDLGVLPSEKSATKVEPPNRSNEVYLAD</sequence>
<feature type="domain" description="BRCT" evidence="8">
    <location>
        <begin position="1435"/>
        <end position="1511"/>
    </location>
</feature>
<evidence type="ECO:0000313" key="9">
    <source>
        <dbReference type="EMBL" id="CAL8068687.1"/>
    </source>
</evidence>
<evidence type="ECO:0000256" key="7">
    <source>
        <dbReference type="SAM" id="MobiDB-lite"/>
    </source>
</evidence>
<feature type="region of interest" description="Disordered" evidence="7">
    <location>
        <begin position="1012"/>
        <end position="1101"/>
    </location>
</feature>
<feature type="region of interest" description="Disordered" evidence="7">
    <location>
        <begin position="449"/>
        <end position="506"/>
    </location>
</feature>
<feature type="domain" description="BRCT" evidence="8">
    <location>
        <begin position="149"/>
        <end position="237"/>
    </location>
</feature>
<feature type="region of interest" description="Disordered" evidence="7">
    <location>
        <begin position="652"/>
        <end position="761"/>
    </location>
</feature>
<dbReference type="Gene3D" id="3.40.50.10190">
    <property type="entry name" value="BRCT domain"/>
    <property type="match status" value="6"/>
</dbReference>
<feature type="compositionally biased region" description="Polar residues" evidence="7">
    <location>
        <begin position="1040"/>
        <end position="1054"/>
    </location>
</feature>
<feature type="domain" description="BRCT" evidence="8">
    <location>
        <begin position="1532"/>
        <end position="1629"/>
    </location>
</feature>
<dbReference type="Proteomes" id="UP001642540">
    <property type="component" value="Unassembled WGS sequence"/>
</dbReference>
<organism evidence="9 10">
    <name type="scientific">Orchesella dallaii</name>
    <dbReference type="NCBI Taxonomy" id="48710"/>
    <lineage>
        <taxon>Eukaryota</taxon>
        <taxon>Metazoa</taxon>
        <taxon>Ecdysozoa</taxon>
        <taxon>Arthropoda</taxon>
        <taxon>Hexapoda</taxon>
        <taxon>Collembola</taxon>
        <taxon>Entomobryomorpha</taxon>
        <taxon>Entomobryoidea</taxon>
        <taxon>Orchesellidae</taxon>
        <taxon>Orchesellinae</taxon>
        <taxon>Orchesella</taxon>
    </lineage>
</organism>
<dbReference type="SUPFAM" id="SSF52113">
    <property type="entry name" value="BRCT domain"/>
    <property type="match status" value="5"/>
</dbReference>
<dbReference type="CDD" id="cd17714">
    <property type="entry name" value="BRCT_PAXIP1_rpt1"/>
    <property type="match status" value="1"/>
</dbReference>
<feature type="compositionally biased region" description="Polar residues" evidence="7">
    <location>
        <begin position="1061"/>
        <end position="1082"/>
    </location>
</feature>
<dbReference type="CDD" id="cd17711">
    <property type="entry name" value="BRCT_PAXIP1_rpt3"/>
    <property type="match status" value="1"/>
</dbReference>
<dbReference type="PANTHER" id="PTHR23196">
    <property type="entry name" value="PAX TRANSCRIPTION ACTIVATION DOMAIN INTERACTING PROTEIN"/>
    <property type="match status" value="1"/>
</dbReference>
<feature type="region of interest" description="Disordered" evidence="7">
    <location>
        <begin position="351"/>
        <end position="434"/>
    </location>
</feature>
<dbReference type="PANTHER" id="PTHR23196:SF1">
    <property type="entry name" value="PAX-INTERACTING PROTEIN 1"/>
    <property type="match status" value="1"/>
</dbReference>
<protein>
    <recommendedName>
        <fullName evidence="4">PAX-interacting protein 1</fullName>
    </recommendedName>
    <alternativeName>
        <fullName evidence="5">PAX transactivation activation domain-interacting protein</fullName>
    </alternativeName>
</protein>
<evidence type="ECO:0000256" key="6">
    <source>
        <dbReference type="SAM" id="Coils"/>
    </source>
</evidence>
<evidence type="ECO:0000256" key="3">
    <source>
        <dbReference type="ARBA" id="ARBA00023242"/>
    </source>
</evidence>
<feature type="domain" description="BRCT" evidence="8">
    <location>
        <begin position="61"/>
        <end position="148"/>
    </location>
</feature>
<evidence type="ECO:0000259" key="8">
    <source>
        <dbReference type="PROSITE" id="PS50172"/>
    </source>
</evidence>
<dbReference type="InterPro" id="IPR051579">
    <property type="entry name" value="DDR_Transcriptional_Reg"/>
</dbReference>
<feature type="domain" description="BRCT" evidence="8">
    <location>
        <begin position="1178"/>
        <end position="1223"/>
    </location>
</feature>
<keyword evidence="6" id="KW-0175">Coiled coil</keyword>
<dbReference type="EMBL" id="CAXLJM020000002">
    <property type="protein sequence ID" value="CAL8068687.1"/>
    <property type="molecule type" value="Genomic_DNA"/>
</dbReference>
<evidence type="ECO:0000313" key="10">
    <source>
        <dbReference type="Proteomes" id="UP001642540"/>
    </source>
</evidence>
<name>A0ABP1PJ75_9HEXA</name>